<organism evidence="6 7">
    <name type="scientific">Schizosaccharomyces octosporus (strain yFS286)</name>
    <name type="common">Fission yeast</name>
    <name type="synonym">Octosporomyces octosporus</name>
    <dbReference type="NCBI Taxonomy" id="483514"/>
    <lineage>
        <taxon>Eukaryota</taxon>
        <taxon>Fungi</taxon>
        <taxon>Dikarya</taxon>
        <taxon>Ascomycota</taxon>
        <taxon>Taphrinomycotina</taxon>
        <taxon>Schizosaccharomycetes</taxon>
        <taxon>Schizosaccharomycetales</taxon>
        <taxon>Schizosaccharomycetaceae</taxon>
        <taxon>Schizosaccharomyces</taxon>
    </lineage>
</organism>
<dbReference type="PROSITE" id="PS50005">
    <property type="entry name" value="TPR"/>
    <property type="match status" value="1"/>
</dbReference>
<evidence type="ECO:0000256" key="3">
    <source>
        <dbReference type="ARBA" id="ARBA00023242"/>
    </source>
</evidence>
<reference evidence="6 7" key="1">
    <citation type="journal article" date="2011" name="Science">
        <title>Comparative functional genomics of the fission yeasts.</title>
        <authorList>
            <person name="Rhind N."/>
            <person name="Chen Z."/>
            <person name="Yassour M."/>
            <person name="Thompson D.A."/>
            <person name="Haas B.J."/>
            <person name="Habib N."/>
            <person name="Wapinski I."/>
            <person name="Roy S."/>
            <person name="Lin M.F."/>
            <person name="Heiman D.I."/>
            <person name="Young S.K."/>
            <person name="Furuya K."/>
            <person name="Guo Y."/>
            <person name="Pidoux A."/>
            <person name="Chen H.M."/>
            <person name="Robbertse B."/>
            <person name="Goldberg J.M."/>
            <person name="Aoki K."/>
            <person name="Bayne E.H."/>
            <person name="Berlin A.M."/>
            <person name="Desjardins C.A."/>
            <person name="Dobbs E."/>
            <person name="Dukaj L."/>
            <person name="Fan L."/>
            <person name="FitzGerald M.G."/>
            <person name="French C."/>
            <person name="Gujja S."/>
            <person name="Hansen K."/>
            <person name="Keifenheim D."/>
            <person name="Levin J.Z."/>
            <person name="Mosher R.A."/>
            <person name="Mueller C.A."/>
            <person name="Pfiffner J."/>
            <person name="Priest M."/>
            <person name="Russ C."/>
            <person name="Smialowska A."/>
            <person name="Swoboda P."/>
            <person name="Sykes S.M."/>
            <person name="Vaughn M."/>
            <person name="Vengrova S."/>
            <person name="Yoder R."/>
            <person name="Zeng Q."/>
            <person name="Allshire R."/>
            <person name="Baulcombe D."/>
            <person name="Birren B.W."/>
            <person name="Brown W."/>
            <person name="Ekwall K."/>
            <person name="Kellis M."/>
            <person name="Leatherwood J."/>
            <person name="Levin H."/>
            <person name="Margalit H."/>
            <person name="Martienssen R."/>
            <person name="Nieduszynski C.A."/>
            <person name="Spatafora J.W."/>
            <person name="Friedman N."/>
            <person name="Dalgaard J.Z."/>
            <person name="Baumann P."/>
            <person name="Niki H."/>
            <person name="Regev A."/>
            <person name="Nusbaum C."/>
        </authorList>
    </citation>
    <scope>NUCLEOTIDE SEQUENCE [LARGE SCALE GENOMIC DNA]</scope>
    <source>
        <strain evidence="7">yFS286</strain>
    </source>
</reference>
<sequence length="1623" mass="186053">MASFTPLNAAGEDLDKEKRTLEIRIEEALQIYQNALLAQKENDWDLASKNYEELLNLRLLRKPDVSHLSRKPKNNALLLLHYLVRKNHGEFLFSSALSKKYPFSSEADVISLCRQAINDFSIALACDPNDIDLWTKVAELAEKLHLSRVLRFALESSLYTGYESFDPALSLMKPDELNPGKLASLQKLCSILKRFHVQRNDIPKLDFFTLTMYTLPPHFPFIPTVPSSRRSLDISAKVKAISLPEESLHGILDLILNLLRLVEKRLPSYATPSTTIFLINAPNLASLDDDLDSTDSELWPESSENVVTEDLIYRLFTKQDPIYANDIVPPPLPSATSKSPKRPADDSEVRSSKRSRGREPRASSETNLFLSIFNILEDIKASMTTGSSAQTESFTFDGIFDPYKDLFDDYRQLLINFPSQDNVSDTSITDMSANGAFSQMMLFDLAMQSSHRLEHMETSRDFLAKLIFNINSRRMVPSEIAAFFVRVMLEPVDDEVGVPLYMRQCWGKGFKSKLTETAIKVEDLLYSVVKQSIGDNHTLPCAQSLFEIFLDDYFQELKINAKNEIARNENSTINLESKKRRCIRWKLLSGEVLCFHSEYNSTEPFIQLKIRFEWARNLLLRLLGSPNDSIVETFLKIKSILIQNHISFELLNSHCMPDINIDVIDFELSKLQTIEFFNILFVNTKLLDYNAVIENLEPVLLFENSVSNDNQSYLISQFLVKTSTEFQIHLWGLLREAFNSANRPYESILCSFYPLRLVLKRLCSVPFSTQNVDRRKAELLGMLKLISNLLQSIWHVIWKNPELLSGLSFKVTLDNIKVIIIYLKLFSVFAGIDDDIADDRIPKPASLDFDSYGQDVKDTIISSWCIFYKLCTRLLQDSTVKFEPKKVLPNILTLIHSQFSFRGYCGFAGGSFLELSQTECLKLDLWENENEILQCVFCRFGLMIGSEYYLPQDHQTHKRDFSREDAIALVPFVLGFAVKRSHGWIMPRSDQKHAFETICDKIGPPNEEVIDIYFNKSSINNYLETDITAKHVKFSLIGRNLLKLQEVSSKHVNDTLRNMYYSQAQVLLGYYRARLKGTRCIKELNKAVTYALMDLYINPFRQDSWYTSAVLYLALADEELSWSADLIGMDEEQITDYQRKGLLCFFMAVSLDPIADDSYKSQLYFDYGACFYSIARPPLEMSAFHSLESRVISGSSGLFSVPLKAVTSKQAIAIAADFFSKSFSLKKDWKVAIMLAKSLRKLGDMATALEYFEEATKVAPKKGGSGSQQTLLLEPHYALLSNLSKAVIENLIPTKVVFQYLTRIQFPPKNNSEFVAAYEHTDNLDSRLVLNQILSAIQELRSVDKQSWQHRPTYRIAKLLDYLEQFEEAKKEMEKLISFKSSGKSLVNIWRTYYERPGRYFYYGTVYSKFFISLLYKTNDDANLLQFMRRFRRSSPSIYDHRNIWLDIMNKYINDLRDSHSIVELKEEQRELMPISEFNVIYEKVLNLGEQQLSLLMQVYELRKLNNGLYPTTKLDDFLIDCFINLYGKTSSTTLSSDPNFVRSLDEKNSTQAHEGSAKNKTINITRKEIISKIIHVCRPSKDSSNRELASKPSQASLSNTSSIVDTGSDNEQETEGKLDKEG</sequence>
<dbReference type="GO" id="GO:0000417">
    <property type="term" value="C:HIR complex"/>
    <property type="evidence" value="ECO:0007669"/>
    <property type="project" value="EnsemblFungi"/>
</dbReference>
<evidence type="ECO:0000313" key="7">
    <source>
        <dbReference type="Proteomes" id="UP000016088"/>
    </source>
</evidence>
<keyword evidence="4" id="KW-0802">TPR repeat</keyword>
<name>S9PUI0_SCHOY</name>
<dbReference type="HOGENOM" id="CLU_001419_0_0_1"/>
<evidence type="ECO:0000313" key="6">
    <source>
        <dbReference type="EMBL" id="EPX71143.1"/>
    </source>
</evidence>
<evidence type="ECO:0000256" key="4">
    <source>
        <dbReference type="PROSITE-ProRule" id="PRU00339"/>
    </source>
</evidence>
<dbReference type="GO" id="GO:0006325">
    <property type="term" value="P:chromatin organization"/>
    <property type="evidence" value="ECO:0007669"/>
    <property type="project" value="InterPro"/>
</dbReference>
<dbReference type="GO" id="GO:0031491">
    <property type="term" value="F:nucleosome binding"/>
    <property type="evidence" value="ECO:0007669"/>
    <property type="project" value="TreeGrafter"/>
</dbReference>
<gene>
    <name evidence="6" type="ORF">SOCG_01361</name>
</gene>
<dbReference type="Gene3D" id="1.25.40.10">
    <property type="entry name" value="Tetratricopeptide repeat domain"/>
    <property type="match status" value="1"/>
</dbReference>
<evidence type="ECO:0000256" key="2">
    <source>
        <dbReference type="ARBA" id="ARBA00007335"/>
    </source>
</evidence>
<feature type="compositionally biased region" description="Polar residues" evidence="5">
    <location>
        <begin position="1592"/>
        <end position="1608"/>
    </location>
</feature>
<feature type="region of interest" description="Disordered" evidence="5">
    <location>
        <begin position="1581"/>
        <end position="1623"/>
    </location>
</feature>
<dbReference type="Pfam" id="PF13181">
    <property type="entry name" value="TPR_8"/>
    <property type="match status" value="2"/>
</dbReference>
<dbReference type="VEuPathDB" id="FungiDB:SOCG_01361"/>
<protein>
    <submittedName>
        <fullName evidence="6">HIRA interacting protein Hip3</fullName>
    </submittedName>
</protein>
<dbReference type="EMBL" id="KE503208">
    <property type="protein sequence ID" value="EPX71143.1"/>
    <property type="molecule type" value="Genomic_DNA"/>
</dbReference>
<dbReference type="InterPro" id="IPR033053">
    <property type="entry name" value="Hir3/CABIN1"/>
</dbReference>
<dbReference type="SUPFAM" id="SSF48452">
    <property type="entry name" value="TPR-like"/>
    <property type="match status" value="1"/>
</dbReference>
<dbReference type="RefSeq" id="XP_013019770.1">
    <property type="nucleotide sequence ID" value="XM_013164316.1"/>
</dbReference>
<keyword evidence="7" id="KW-1185">Reference proteome</keyword>
<dbReference type="OrthoDB" id="77564at2759"/>
<dbReference type="InterPro" id="IPR011990">
    <property type="entry name" value="TPR-like_helical_dom_sf"/>
</dbReference>
<dbReference type="PANTHER" id="PTHR15502:SF7">
    <property type="entry name" value="CALCINEURIN-BINDING PROTEIN CABIN-1"/>
    <property type="match status" value="1"/>
</dbReference>
<evidence type="ECO:0000256" key="5">
    <source>
        <dbReference type="SAM" id="MobiDB-lite"/>
    </source>
</evidence>
<comment type="similarity">
    <text evidence="2">Belongs to the HIR3 family.</text>
</comment>
<keyword evidence="3" id="KW-0539">Nucleus</keyword>
<feature type="region of interest" description="Disordered" evidence="5">
    <location>
        <begin position="327"/>
        <end position="363"/>
    </location>
</feature>
<feature type="repeat" description="TPR" evidence="4">
    <location>
        <begin position="1229"/>
        <end position="1262"/>
    </location>
</feature>
<dbReference type="PANTHER" id="PTHR15502">
    <property type="entry name" value="CALCINEURIN-BINDING PROTEIN CABIN 1-RELATED"/>
    <property type="match status" value="1"/>
</dbReference>
<dbReference type="Proteomes" id="UP000016088">
    <property type="component" value="Unassembled WGS sequence"/>
</dbReference>
<evidence type="ECO:0000256" key="1">
    <source>
        <dbReference type="ARBA" id="ARBA00004123"/>
    </source>
</evidence>
<dbReference type="OMA" id="WETWYRL"/>
<feature type="compositionally biased region" description="Basic and acidic residues" evidence="5">
    <location>
        <begin position="342"/>
        <end position="362"/>
    </location>
</feature>
<dbReference type="InterPro" id="IPR019734">
    <property type="entry name" value="TPR_rpt"/>
</dbReference>
<feature type="compositionally biased region" description="Basic and acidic residues" evidence="5">
    <location>
        <begin position="1581"/>
        <end position="1590"/>
    </location>
</feature>
<proteinExistence type="inferred from homology"/>
<accession>S9PUI0</accession>
<dbReference type="eggNOG" id="ENOG502QQX4">
    <property type="taxonomic scope" value="Eukaryota"/>
</dbReference>
<dbReference type="GO" id="GO:0005634">
    <property type="term" value="C:nucleus"/>
    <property type="evidence" value="ECO:0007669"/>
    <property type="project" value="UniProtKB-SubCell"/>
</dbReference>
<comment type="subcellular location">
    <subcellularLocation>
        <location evidence="1">Nucleus</location>
    </subcellularLocation>
</comment>
<dbReference type="GeneID" id="25030343"/>